<comment type="caution">
    <text evidence="3">The sequence shown here is derived from an EMBL/GenBank/DDBJ whole genome shotgun (WGS) entry which is preliminary data.</text>
</comment>
<dbReference type="RefSeq" id="WP_358289731.1">
    <property type="nucleotide sequence ID" value="NZ_JBEYGJ010000039.1"/>
</dbReference>
<name>A0ABW6LF76_9ACTN</name>
<reference evidence="3 4" key="1">
    <citation type="submission" date="2024-10" db="EMBL/GenBank/DDBJ databases">
        <title>The Natural Products Discovery Center: Release of the First 8490 Sequenced Strains for Exploring Actinobacteria Biosynthetic Diversity.</title>
        <authorList>
            <person name="Kalkreuter E."/>
            <person name="Kautsar S.A."/>
            <person name="Yang D."/>
            <person name="Bader C.D."/>
            <person name="Teijaro C.N."/>
            <person name="Fluegel L."/>
            <person name="Davis C.M."/>
            <person name="Simpson J.R."/>
            <person name="Lauterbach L."/>
            <person name="Steele A.D."/>
            <person name="Gui C."/>
            <person name="Meng S."/>
            <person name="Li G."/>
            <person name="Viehrig K."/>
            <person name="Ye F."/>
            <person name="Su P."/>
            <person name="Kiefer A.F."/>
            <person name="Nichols A."/>
            <person name="Cepeda A.J."/>
            <person name="Yan W."/>
            <person name="Fan B."/>
            <person name="Jiang Y."/>
            <person name="Adhikari A."/>
            <person name="Zheng C.-J."/>
            <person name="Schuster L."/>
            <person name="Cowan T.M."/>
            <person name="Smanski M.J."/>
            <person name="Chevrette M.G."/>
            <person name="De Carvalho L.P.S."/>
            <person name="Shen B."/>
        </authorList>
    </citation>
    <scope>NUCLEOTIDE SEQUENCE [LARGE SCALE GENOMIC DNA]</scope>
    <source>
        <strain evidence="3 4">NPDC007066</strain>
    </source>
</reference>
<evidence type="ECO:0000313" key="3">
    <source>
        <dbReference type="EMBL" id="MFE9227100.1"/>
    </source>
</evidence>
<dbReference type="InterPro" id="IPR014748">
    <property type="entry name" value="Enoyl-CoA_hydra_C"/>
</dbReference>
<keyword evidence="4" id="KW-1185">Reference proteome</keyword>
<dbReference type="EMBL" id="JBIAFP010000012">
    <property type="protein sequence ID" value="MFE9227100.1"/>
    <property type="molecule type" value="Genomic_DNA"/>
</dbReference>
<proteinExistence type="inferred from homology"/>
<organism evidence="3 4">
    <name type="scientific">Streptomyces massasporeus</name>
    <dbReference type="NCBI Taxonomy" id="67324"/>
    <lineage>
        <taxon>Bacteria</taxon>
        <taxon>Bacillati</taxon>
        <taxon>Actinomycetota</taxon>
        <taxon>Actinomycetes</taxon>
        <taxon>Kitasatosporales</taxon>
        <taxon>Streptomycetaceae</taxon>
        <taxon>Streptomyces</taxon>
    </lineage>
</organism>
<accession>A0ABW6LF76</accession>
<dbReference type="Proteomes" id="UP001601288">
    <property type="component" value="Unassembled WGS sequence"/>
</dbReference>
<feature type="region of interest" description="Disordered" evidence="2">
    <location>
        <begin position="42"/>
        <end position="63"/>
    </location>
</feature>
<comment type="similarity">
    <text evidence="1">Belongs to the enoyl-CoA hydratase/isomerase family.</text>
</comment>
<protein>
    <recommendedName>
        <fullName evidence="5">Enoyl-CoA hydratase</fullName>
    </recommendedName>
</protein>
<dbReference type="InterPro" id="IPR029045">
    <property type="entry name" value="ClpP/crotonase-like_dom_sf"/>
</dbReference>
<dbReference type="Gene3D" id="1.10.12.10">
    <property type="entry name" value="Lyase 2-enoyl-coa Hydratase, Chain A, domain 2"/>
    <property type="match status" value="1"/>
</dbReference>
<gene>
    <name evidence="3" type="ORF">ACFYM3_21155</name>
</gene>
<evidence type="ECO:0000256" key="1">
    <source>
        <dbReference type="ARBA" id="ARBA00005254"/>
    </source>
</evidence>
<dbReference type="SUPFAM" id="SSF52096">
    <property type="entry name" value="ClpP/crotonase"/>
    <property type="match status" value="1"/>
</dbReference>
<evidence type="ECO:0000256" key="2">
    <source>
        <dbReference type="SAM" id="MobiDB-lite"/>
    </source>
</evidence>
<evidence type="ECO:0000313" key="4">
    <source>
        <dbReference type="Proteomes" id="UP001601288"/>
    </source>
</evidence>
<evidence type="ECO:0008006" key="5">
    <source>
        <dbReference type="Google" id="ProtNLM"/>
    </source>
</evidence>
<sequence length="63" mass="6716">MATIKSQLSNDADGTYADSLTLAEGLMLQAFRGSDVVEGVASHLDKRPPRFPSLPVRSSDVPV</sequence>